<evidence type="ECO:0000313" key="1">
    <source>
        <dbReference type="EMBL" id="EDW67289.1"/>
    </source>
</evidence>
<sequence length="280" mass="32267">MAQNPKNIELKLHDVDVLTAGIVAEFVNSILDFLLFHRSQIPFVYKTYKYYVEKWDETNQTDNAQESFKHYQLQKQRSLAKETKEAISNMRELIRTTFKSSKAVKSLRFLFGNNTFMPAESYTIHIPHTSISKYHGDMHSMADGPMNQTLLQLLTCEDLYALWSTELKATNVFLELELMTHGKEAQIEAWKLIPKDVVSQLPRSCKNVHLHLLHGNGKDNAGLECCKQLAIYEDIAILNLHPTDGNEEVCMKETEQATGWWQADVIVRGFRAPKYDLWSN</sequence>
<dbReference type="AlphaFoldDB" id="B4M0C7"/>
<gene>
    <name evidence="1" type="primary">Dvir\GJ23162</name>
    <name evidence="1" type="ORF">Dvir_GJ23162</name>
</gene>
<dbReference type="GO" id="GO:0007096">
    <property type="term" value="P:regulation of exit from mitosis"/>
    <property type="evidence" value="ECO:0007669"/>
    <property type="project" value="InterPro"/>
</dbReference>
<dbReference type="KEGG" id="dvi:6630255"/>
<dbReference type="Proteomes" id="UP000008792">
    <property type="component" value="Unassembled WGS sequence"/>
</dbReference>
<organism evidence="1 2">
    <name type="scientific">Drosophila virilis</name>
    <name type="common">Fruit fly</name>
    <dbReference type="NCBI Taxonomy" id="7244"/>
    <lineage>
        <taxon>Eukaryota</taxon>
        <taxon>Metazoa</taxon>
        <taxon>Ecdysozoa</taxon>
        <taxon>Arthropoda</taxon>
        <taxon>Hexapoda</taxon>
        <taxon>Insecta</taxon>
        <taxon>Pterygota</taxon>
        <taxon>Neoptera</taxon>
        <taxon>Endopterygota</taxon>
        <taxon>Diptera</taxon>
        <taxon>Brachycera</taxon>
        <taxon>Muscomorpha</taxon>
        <taxon>Ephydroidea</taxon>
        <taxon>Drosophilidae</taxon>
        <taxon>Drosophila</taxon>
    </lineage>
</organism>
<proteinExistence type="predicted"/>
<dbReference type="GO" id="GO:0005634">
    <property type="term" value="C:nucleus"/>
    <property type="evidence" value="ECO:0007669"/>
    <property type="project" value="InterPro"/>
</dbReference>
<protein>
    <submittedName>
        <fullName evidence="1">Uncharacterized protein</fullName>
    </submittedName>
</protein>
<dbReference type="InterPro" id="IPR053729">
    <property type="entry name" value="MAD2L1BP_domain_sf"/>
</dbReference>
<dbReference type="PhylomeDB" id="B4M0C7"/>
<reference evidence="1 2" key="1">
    <citation type="journal article" date="2007" name="Nature">
        <title>Evolution of genes and genomes on the Drosophila phylogeny.</title>
        <authorList>
            <consortium name="Drosophila 12 Genomes Consortium"/>
            <person name="Clark A.G."/>
            <person name="Eisen M.B."/>
            <person name="Smith D.R."/>
            <person name="Bergman C.M."/>
            <person name="Oliver B."/>
            <person name="Markow T.A."/>
            <person name="Kaufman T.C."/>
            <person name="Kellis M."/>
            <person name="Gelbart W."/>
            <person name="Iyer V.N."/>
            <person name="Pollard D.A."/>
            <person name="Sackton T.B."/>
            <person name="Larracuente A.M."/>
            <person name="Singh N.D."/>
            <person name="Abad J.P."/>
            <person name="Abt D.N."/>
            <person name="Adryan B."/>
            <person name="Aguade M."/>
            <person name="Akashi H."/>
            <person name="Anderson W.W."/>
            <person name="Aquadro C.F."/>
            <person name="Ardell D.H."/>
            <person name="Arguello R."/>
            <person name="Artieri C.G."/>
            <person name="Barbash D.A."/>
            <person name="Barker D."/>
            <person name="Barsanti P."/>
            <person name="Batterham P."/>
            <person name="Batzoglou S."/>
            <person name="Begun D."/>
            <person name="Bhutkar A."/>
            <person name="Blanco E."/>
            <person name="Bosak S.A."/>
            <person name="Bradley R.K."/>
            <person name="Brand A.D."/>
            <person name="Brent M.R."/>
            <person name="Brooks A.N."/>
            <person name="Brown R.H."/>
            <person name="Butlin R.K."/>
            <person name="Caggese C."/>
            <person name="Calvi B.R."/>
            <person name="Bernardo de Carvalho A."/>
            <person name="Caspi A."/>
            <person name="Castrezana S."/>
            <person name="Celniker S.E."/>
            <person name="Chang J.L."/>
            <person name="Chapple C."/>
            <person name="Chatterji S."/>
            <person name="Chinwalla A."/>
            <person name="Civetta A."/>
            <person name="Clifton S.W."/>
            <person name="Comeron J.M."/>
            <person name="Costello J.C."/>
            <person name="Coyne J.A."/>
            <person name="Daub J."/>
            <person name="David R.G."/>
            <person name="Delcher A.L."/>
            <person name="Delehaunty K."/>
            <person name="Do C.B."/>
            <person name="Ebling H."/>
            <person name="Edwards K."/>
            <person name="Eickbush T."/>
            <person name="Evans J.D."/>
            <person name="Filipski A."/>
            <person name="Findeiss S."/>
            <person name="Freyhult E."/>
            <person name="Fulton L."/>
            <person name="Fulton R."/>
            <person name="Garcia A.C."/>
            <person name="Gardiner A."/>
            <person name="Garfield D.A."/>
            <person name="Garvin B.E."/>
            <person name="Gibson G."/>
            <person name="Gilbert D."/>
            <person name="Gnerre S."/>
            <person name="Godfrey J."/>
            <person name="Good R."/>
            <person name="Gotea V."/>
            <person name="Gravely B."/>
            <person name="Greenberg A.J."/>
            <person name="Griffiths-Jones S."/>
            <person name="Gross S."/>
            <person name="Guigo R."/>
            <person name="Gustafson E.A."/>
            <person name="Haerty W."/>
            <person name="Hahn M.W."/>
            <person name="Halligan D.L."/>
            <person name="Halpern A.L."/>
            <person name="Halter G.M."/>
            <person name="Han M.V."/>
            <person name="Heger A."/>
            <person name="Hillier L."/>
            <person name="Hinrichs A.S."/>
            <person name="Holmes I."/>
            <person name="Hoskins R.A."/>
            <person name="Hubisz M.J."/>
            <person name="Hultmark D."/>
            <person name="Huntley M.A."/>
            <person name="Jaffe D.B."/>
            <person name="Jagadeeshan S."/>
            <person name="Jeck W.R."/>
            <person name="Johnson J."/>
            <person name="Jones C.D."/>
            <person name="Jordan W.C."/>
            <person name="Karpen G.H."/>
            <person name="Kataoka E."/>
            <person name="Keightley P.D."/>
            <person name="Kheradpour P."/>
            <person name="Kirkness E.F."/>
            <person name="Koerich L.B."/>
            <person name="Kristiansen K."/>
            <person name="Kudrna D."/>
            <person name="Kulathinal R.J."/>
            <person name="Kumar S."/>
            <person name="Kwok R."/>
            <person name="Lander E."/>
            <person name="Langley C.H."/>
            <person name="Lapoint R."/>
            <person name="Lazzaro B.P."/>
            <person name="Lee S.J."/>
            <person name="Levesque L."/>
            <person name="Li R."/>
            <person name="Lin C.F."/>
            <person name="Lin M.F."/>
            <person name="Lindblad-Toh K."/>
            <person name="Llopart A."/>
            <person name="Long M."/>
            <person name="Low L."/>
            <person name="Lozovsky E."/>
            <person name="Lu J."/>
            <person name="Luo M."/>
            <person name="Machado C.A."/>
            <person name="Makalowski W."/>
            <person name="Marzo M."/>
            <person name="Matsuda M."/>
            <person name="Matzkin L."/>
            <person name="McAllister B."/>
            <person name="McBride C.S."/>
            <person name="McKernan B."/>
            <person name="McKernan K."/>
            <person name="Mendez-Lago M."/>
            <person name="Minx P."/>
            <person name="Mollenhauer M.U."/>
            <person name="Montooth K."/>
            <person name="Mount S.M."/>
            <person name="Mu X."/>
            <person name="Myers E."/>
            <person name="Negre B."/>
            <person name="Newfeld S."/>
            <person name="Nielsen R."/>
            <person name="Noor M.A."/>
            <person name="O'Grady P."/>
            <person name="Pachter L."/>
            <person name="Papaceit M."/>
            <person name="Parisi M.J."/>
            <person name="Parisi M."/>
            <person name="Parts L."/>
            <person name="Pedersen J.S."/>
            <person name="Pesole G."/>
            <person name="Phillippy A.M."/>
            <person name="Ponting C.P."/>
            <person name="Pop M."/>
            <person name="Porcelli D."/>
            <person name="Powell J.R."/>
            <person name="Prohaska S."/>
            <person name="Pruitt K."/>
            <person name="Puig M."/>
            <person name="Quesneville H."/>
            <person name="Ram K.R."/>
            <person name="Rand D."/>
            <person name="Rasmussen M.D."/>
            <person name="Reed L.K."/>
            <person name="Reenan R."/>
            <person name="Reily A."/>
            <person name="Remington K.A."/>
            <person name="Rieger T.T."/>
            <person name="Ritchie M.G."/>
            <person name="Robin C."/>
            <person name="Rogers Y.H."/>
            <person name="Rohde C."/>
            <person name="Rozas J."/>
            <person name="Rubenfield M.J."/>
            <person name="Ruiz A."/>
            <person name="Russo S."/>
            <person name="Salzberg S.L."/>
            <person name="Sanchez-Gracia A."/>
            <person name="Saranga D.J."/>
            <person name="Sato H."/>
            <person name="Schaeffer S.W."/>
            <person name="Schatz M.C."/>
            <person name="Schlenke T."/>
            <person name="Schwartz R."/>
            <person name="Segarra C."/>
            <person name="Singh R.S."/>
            <person name="Sirot L."/>
            <person name="Sirota M."/>
            <person name="Sisneros N.B."/>
            <person name="Smith C.D."/>
            <person name="Smith T.F."/>
            <person name="Spieth J."/>
            <person name="Stage D.E."/>
            <person name="Stark A."/>
            <person name="Stephan W."/>
            <person name="Strausberg R.L."/>
            <person name="Strempel S."/>
            <person name="Sturgill D."/>
            <person name="Sutton G."/>
            <person name="Sutton G.G."/>
            <person name="Tao W."/>
            <person name="Teichmann S."/>
            <person name="Tobari Y.N."/>
            <person name="Tomimura Y."/>
            <person name="Tsolas J.M."/>
            <person name="Valente V.L."/>
            <person name="Venter E."/>
            <person name="Venter J.C."/>
            <person name="Vicario S."/>
            <person name="Vieira F.G."/>
            <person name="Vilella A.J."/>
            <person name="Villasante A."/>
            <person name="Walenz B."/>
            <person name="Wang J."/>
            <person name="Wasserman M."/>
            <person name="Watts T."/>
            <person name="Wilson D."/>
            <person name="Wilson R.K."/>
            <person name="Wing R.A."/>
            <person name="Wolfner M.F."/>
            <person name="Wong A."/>
            <person name="Wong G.K."/>
            <person name="Wu C.I."/>
            <person name="Wu G."/>
            <person name="Yamamoto D."/>
            <person name="Yang H.P."/>
            <person name="Yang S.P."/>
            <person name="Yorke J.A."/>
            <person name="Yoshida K."/>
            <person name="Zdobnov E."/>
            <person name="Zhang P."/>
            <person name="Zhang Y."/>
            <person name="Zimin A.V."/>
            <person name="Baldwin J."/>
            <person name="Abdouelleil A."/>
            <person name="Abdulkadir J."/>
            <person name="Abebe A."/>
            <person name="Abera B."/>
            <person name="Abreu J."/>
            <person name="Acer S.C."/>
            <person name="Aftuck L."/>
            <person name="Alexander A."/>
            <person name="An P."/>
            <person name="Anderson E."/>
            <person name="Anderson S."/>
            <person name="Arachi H."/>
            <person name="Azer M."/>
            <person name="Bachantsang P."/>
            <person name="Barry A."/>
            <person name="Bayul T."/>
            <person name="Berlin A."/>
            <person name="Bessette D."/>
            <person name="Bloom T."/>
            <person name="Blye J."/>
            <person name="Boguslavskiy L."/>
            <person name="Bonnet C."/>
            <person name="Boukhgalter B."/>
            <person name="Bourzgui I."/>
            <person name="Brown A."/>
            <person name="Cahill P."/>
            <person name="Channer S."/>
            <person name="Cheshatsang Y."/>
            <person name="Chuda L."/>
            <person name="Citroen M."/>
            <person name="Collymore A."/>
            <person name="Cooke P."/>
            <person name="Costello M."/>
            <person name="D'Aco K."/>
            <person name="Daza R."/>
            <person name="De Haan G."/>
            <person name="DeGray S."/>
            <person name="DeMaso C."/>
            <person name="Dhargay N."/>
            <person name="Dooley K."/>
            <person name="Dooley E."/>
            <person name="Doricent M."/>
            <person name="Dorje P."/>
            <person name="Dorjee K."/>
            <person name="Dupes A."/>
            <person name="Elong R."/>
            <person name="Falk J."/>
            <person name="Farina A."/>
            <person name="Faro S."/>
            <person name="Ferguson D."/>
            <person name="Fisher S."/>
            <person name="Foley C.D."/>
            <person name="Franke A."/>
            <person name="Friedrich D."/>
            <person name="Gadbois L."/>
            <person name="Gearin G."/>
            <person name="Gearin C.R."/>
            <person name="Giannoukos G."/>
            <person name="Goode T."/>
            <person name="Graham J."/>
            <person name="Grandbois E."/>
            <person name="Grewal S."/>
            <person name="Gyaltsen K."/>
            <person name="Hafez N."/>
            <person name="Hagos B."/>
            <person name="Hall J."/>
            <person name="Henson C."/>
            <person name="Hollinger A."/>
            <person name="Honan T."/>
            <person name="Huard M.D."/>
            <person name="Hughes L."/>
            <person name="Hurhula B."/>
            <person name="Husby M.E."/>
            <person name="Kamat A."/>
            <person name="Kanga B."/>
            <person name="Kashin S."/>
            <person name="Khazanovich D."/>
            <person name="Kisner P."/>
            <person name="Lance K."/>
            <person name="Lara M."/>
            <person name="Lee W."/>
            <person name="Lennon N."/>
            <person name="Letendre F."/>
            <person name="LeVine R."/>
            <person name="Lipovsky A."/>
            <person name="Liu X."/>
            <person name="Liu J."/>
            <person name="Liu S."/>
            <person name="Lokyitsang T."/>
            <person name="Lokyitsang Y."/>
            <person name="Lubonja R."/>
            <person name="Lui A."/>
            <person name="MacDonald P."/>
            <person name="Magnisalis V."/>
            <person name="Maru K."/>
            <person name="Matthews C."/>
            <person name="McCusker W."/>
            <person name="McDonough S."/>
            <person name="Mehta T."/>
            <person name="Meldrim J."/>
            <person name="Meneus L."/>
            <person name="Mihai O."/>
            <person name="Mihalev A."/>
            <person name="Mihova T."/>
            <person name="Mittelman R."/>
            <person name="Mlenga V."/>
            <person name="Montmayeur A."/>
            <person name="Mulrain L."/>
            <person name="Navidi A."/>
            <person name="Naylor J."/>
            <person name="Negash T."/>
            <person name="Nguyen T."/>
            <person name="Nguyen N."/>
            <person name="Nicol R."/>
            <person name="Norbu C."/>
            <person name="Norbu N."/>
            <person name="Novod N."/>
            <person name="O'Neill B."/>
            <person name="Osman S."/>
            <person name="Markiewicz E."/>
            <person name="Oyono O.L."/>
            <person name="Patti C."/>
            <person name="Phunkhang P."/>
            <person name="Pierre F."/>
            <person name="Priest M."/>
            <person name="Raghuraman S."/>
            <person name="Rege F."/>
            <person name="Reyes R."/>
            <person name="Rise C."/>
            <person name="Rogov P."/>
            <person name="Ross K."/>
            <person name="Ryan E."/>
            <person name="Settipalli S."/>
            <person name="Shea T."/>
            <person name="Sherpa N."/>
            <person name="Shi L."/>
            <person name="Shih D."/>
            <person name="Sparrow T."/>
            <person name="Spaulding J."/>
            <person name="Stalker J."/>
            <person name="Stange-Thomann N."/>
            <person name="Stavropoulos S."/>
            <person name="Stone C."/>
            <person name="Strader C."/>
            <person name="Tesfaye S."/>
            <person name="Thomson T."/>
            <person name="Thoulutsang Y."/>
            <person name="Thoulutsang D."/>
            <person name="Topham K."/>
            <person name="Topping I."/>
            <person name="Tsamla T."/>
            <person name="Vassiliev H."/>
            <person name="Vo A."/>
            <person name="Wangchuk T."/>
            <person name="Wangdi T."/>
            <person name="Weiand M."/>
            <person name="Wilkinson J."/>
            <person name="Wilson A."/>
            <person name="Yadav S."/>
            <person name="Young G."/>
            <person name="Yu Q."/>
            <person name="Zembek L."/>
            <person name="Zhong D."/>
            <person name="Zimmer A."/>
            <person name="Zwirko Z."/>
            <person name="Jaffe D.B."/>
            <person name="Alvarez P."/>
            <person name="Brockman W."/>
            <person name="Butler J."/>
            <person name="Chin C."/>
            <person name="Gnerre S."/>
            <person name="Grabherr M."/>
            <person name="Kleber M."/>
            <person name="Mauceli E."/>
            <person name="MacCallum I."/>
        </authorList>
    </citation>
    <scope>NUCLEOTIDE SEQUENCE [LARGE SCALE GENOMIC DNA]</scope>
    <source>
        <strain evidence="2">Tucson 15010-1051.87</strain>
    </source>
</reference>
<dbReference type="PANTHER" id="PTHR15681">
    <property type="entry name" value="MAD2L1-BINDING PROTEIN"/>
    <property type="match status" value="1"/>
</dbReference>
<dbReference type="eggNOG" id="ENOG502SCQ6">
    <property type="taxonomic scope" value="Eukaryota"/>
</dbReference>
<keyword evidence="2" id="KW-1185">Reference proteome</keyword>
<dbReference type="EMBL" id="CH940650">
    <property type="protein sequence ID" value="EDW67289.1"/>
    <property type="molecule type" value="Genomic_DNA"/>
</dbReference>
<name>B4M0C7_DROVI</name>
<dbReference type="InParanoid" id="B4M0C7"/>
<dbReference type="OMA" id="MDQNVKN"/>
<evidence type="ECO:0000313" key="2">
    <source>
        <dbReference type="Proteomes" id="UP000008792"/>
    </source>
</evidence>
<dbReference type="Gene3D" id="3.30.900.20">
    <property type="match status" value="1"/>
</dbReference>
<dbReference type="HOGENOM" id="CLU_970678_0_0_1"/>
<accession>B4M0C7</accession>
<dbReference type="FunCoup" id="B4M0C7">
    <property type="interactions" value="550"/>
</dbReference>
<dbReference type="OrthoDB" id="6334764at2759"/>
<dbReference type="PANTHER" id="PTHR15681:SF1">
    <property type="entry name" value="MAD2L1-BINDING PROTEIN"/>
    <property type="match status" value="1"/>
</dbReference>
<dbReference type="InterPro" id="IPR009511">
    <property type="entry name" value="MAD1/Cdc20-bound-Mad2-bd"/>
</dbReference>